<reference evidence="1" key="1">
    <citation type="submission" date="2021-01" db="EMBL/GenBank/DDBJ databases">
        <authorList>
            <consortium name="Genoscope - CEA"/>
            <person name="William W."/>
        </authorList>
    </citation>
    <scope>NUCLEOTIDE SEQUENCE</scope>
</reference>
<dbReference type="Proteomes" id="UP000689195">
    <property type="component" value="Unassembled WGS sequence"/>
</dbReference>
<protein>
    <submittedName>
        <fullName evidence="1">Uncharacterized protein</fullName>
    </submittedName>
</protein>
<organism evidence="1 2">
    <name type="scientific">Paramecium pentaurelia</name>
    <dbReference type="NCBI Taxonomy" id="43138"/>
    <lineage>
        <taxon>Eukaryota</taxon>
        <taxon>Sar</taxon>
        <taxon>Alveolata</taxon>
        <taxon>Ciliophora</taxon>
        <taxon>Intramacronucleata</taxon>
        <taxon>Oligohymenophorea</taxon>
        <taxon>Peniculida</taxon>
        <taxon>Parameciidae</taxon>
        <taxon>Paramecium</taxon>
    </lineage>
</organism>
<proteinExistence type="predicted"/>
<evidence type="ECO:0000313" key="2">
    <source>
        <dbReference type="Proteomes" id="UP000689195"/>
    </source>
</evidence>
<evidence type="ECO:0000313" key="1">
    <source>
        <dbReference type="EMBL" id="CAD8142343.1"/>
    </source>
</evidence>
<accession>A0A8S1SPA4</accession>
<keyword evidence="2" id="KW-1185">Reference proteome</keyword>
<gene>
    <name evidence="1" type="ORF">PPENT_87.1.T0110092</name>
</gene>
<comment type="caution">
    <text evidence="1">The sequence shown here is derived from an EMBL/GenBank/DDBJ whole genome shotgun (WGS) entry which is preliminary data.</text>
</comment>
<name>A0A8S1SPA4_9CILI</name>
<dbReference type="EMBL" id="CAJJDO010000011">
    <property type="protein sequence ID" value="CAD8142343.1"/>
    <property type="molecule type" value="Genomic_DNA"/>
</dbReference>
<sequence>MYSCISIKNELCFWHQKTQTCKAIINLKNKIAKQEELIQTTCQIIGRTPTSCSLLNFQMPCGGSQVGCDYVNLETAQCNQVGLNKYACLNLTSQSCKWVLNQKLNIYQCQEYTPFGLCSEQPQQVNALVCSLVGHNDPCTYNKFSNSCQWPLEQEESCDMIGLNQYGCAQIENCVFFNGKCIKFNEDLNLNCKDADKAHYKVCAQIKRDQCKYSELKKGCISTDLFDGCQAKGINQLGCNAKDPMCSWVENNCECVKLLKEKIPCYQIQNHYDCQQRNDCYYVNSYKSNIDTDVIKLGNQGRCKEKQCSDRSKSECEGQIVYGHICYLDKQGICQSAHDCKDIKNAVQQCSNYLIKGSPCMENINNVGECEILKNCQQLDMINCQRNLDYCIYNSDKCMNKQCINYMDENNCPKLNCYWNYIKKRCLEQISCELNESEKVCNESHNGNQKCGWFKLDGYQHVCTSGCRYLYQAHVNCQGTQIRDSVCINYKDVCIQCEEITDSCLCLEQQEYCTYDINRNICQSNGCQNYNQDTCPTSRCYFNLNKNICIQQCRFRYNNQECELLNDCYWDYIENQCLEYYKSPQPTVVNPSIIPIEELLIKALLVISLLVII</sequence>
<dbReference type="AlphaFoldDB" id="A0A8S1SPA4"/>